<name>A0A927WDA8_SELRU</name>
<organism evidence="2 3">
    <name type="scientific">Selenomonas ruminantium</name>
    <dbReference type="NCBI Taxonomy" id="971"/>
    <lineage>
        <taxon>Bacteria</taxon>
        <taxon>Bacillati</taxon>
        <taxon>Bacillota</taxon>
        <taxon>Negativicutes</taxon>
        <taxon>Selenomonadales</taxon>
        <taxon>Selenomonadaceae</taxon>
        <taxon>Selenomonas</taxon>
    </lineage>
</organism>
<dbReference type="SUPFAM" id="SSF47336">
    <property type="entry name" value="ACP-like"/>
    <property type="match status" value="1"/>
</dbReference>
<evidence type="ECO:0000313" key="2">
    <source>
        <dbReference type="EMBL" id="MBE6084548.1"/>
    </source>
</evidence>
<dbReference type="Gene3D" id="1.10.1200.10">
    <property type="entry name" value="ACP-like"/>
    <property type="match status" value="1"/>
</dbReference>
<dbReference type="RefSeq" id="WP_303668639.1">
    <property type="nucleotide sequence ID" value="NZ_SVCA01000002.1"/>
</dbReference>
<reference evidence="2" key="1">
    <citation type="submission" date="2019-04" db="EMBL/GenBank/DDBJ databases">
        <title>Evolution of Biomass-Degrading Anaerobic Consortia Revealed by Metagenomics.</title>
        <authorList>
            <person name="Peng X."/>
        </authorList>
    </citation>
    <scope>NUCLEOTIDE SEQUENCE</scope>
    <source>
        <strain evidence="2">SIG242</strain>
    </source>
</reference>
<dbReference type="EMBL" id="SVCA01000002">
    <property type="protein sequence ID" value="MBE6084548.1"/>
    <property type="molecule type" value="Genomic_DNA"/>
</dbReference>
<dbReference type="AlphaFoldDB" id="A0A927WDA8"/>
<protein>
    <submittedName>
        <fullName evidence="2">Acyl carrier protein</fullName>
    </submittedName>
</protein>
<accession>A0A927WDA8</accession>
<gene>
    <name evidence="2" type="ORF">E7203_03620</name>
</gene>
<sequence>MTREEVYERLNNVFRDVFDDETITLTDETTANDIEDWDSFEHINLVVAVQDEFSFKIPMGKVVSMQNVGEMVDIIMELGK</sequence>
<dbReference type="Proteomes" id="UP000772151">
    <property type="component" value="Unassembled WGS sequence"/>
</dbReference>
<comment type="caution">
    <text evidence="2">The sequence shown here is derived from an EMBL/GenBank/DDBJ whole genome shotgun (WGS) entry which is preliminary data.</text>
</comment>
<evidence type="ECO:0000259" key="1">
    <source>
        <dbReference type="PROSITE" id="PS50075"/>
    </source>
</evidence>
<proteinExistence type="predicted"/>
<dbReference type="PROSITE" id="PS50075">
    <property type="entry name" value="CARRIER"/>
    <property type="match status" value="1"/>
</dbReference>
<dbReference type="InterPro" id="IPR009081">
    <property type="entry name" value="PP-bd_ACP"/>
</dbReference>
<feature type="domain" description="Carrier" evidence="1">
    <location>
        <begin position="1"/>
        <end position="79"/>
    </location>
</feature>
<evidence type="ECO:0000313" key="3">
    <source>
        <dbReference type="Proteomes" id="UP000772151"/>
    </source>
</evidence>
<dbReference type="InterPro" id="IPR036736">
    <property type="entry name" value="ACP-like_sf"/>
</dbReference>